<feature type="domain" description="Glycosyl transferase family 1" evidence="2">
    <location>
        <begin position="174"/>
        <end position="334"/>
    </location>
</feature>
<dbReference type="Proteomes" id="UP000775877">
    <property type="component" value="Unassembled WGS sequence"/>
</dbReference>
<keyword evidence="1" id="KW-0808">Transferase</keyword>
<evidence type="ECO:0000259" key="2">
    <source>
        <dbReference type="Pfam" id="PF00534"/>
    </source>
</evidence>
<dbReference type="GO" id="GO:0016757">
    <property type="term" value="F:glycosyltransferase activity"/>
    <property type="evidence" value="ECO:0007669"/>
    <property type="project" value="InterPro"/>
</dbReference>
<dbReference type="PANTHER" id="PTHR46401">
    <property type="entry name" value="GLYCOSYLTRANSFERASE WBBK-RELATED"/>
    <property type="match status" value="1"/>
</dbReference>
<sequence>MKIAIDVSQITAAKAGIEYYTFELTKSLISIEDKNQIILLSNKKEYLDQYPDKENVKKKLFLQNRPNLIWMIKVSLWLRIHKIDVFISPSFFTFSLLFPRTIQVIHDLALITNPEFFDKKVAKKFKSQMEFAVRYAKKLVTISYTTKNILNKIYPKTKDKSEFIGIGLNDWVFEKRENNTLDLPNKYIISLSTLQPRKNYLNMIKGFEIFLKSNPDYKYIIVGKKGWYYKEIFNYVKENNLQEKVTFFGYAEEKNLAELVDRSSALLFCSLEEGFGMPAIEAYSRNIPVVVSDIPVFREAMEDKAKFADPKSPEDIAKKLQEALSDKQIMDADFIGNYNWQSVANRLQSVYSSMTK</sequence>
<name>A0A955L2F2_9BACT</name>
<dbReference type="Gene3D" id="3.40.50.2000">
    <property type="entry name" value="Glycogen Phosphorylase B"/>
    <property type="match status" value="2"/>
</dbReference>
<reference evidence="3" key="2">
    <citation type="journal article" date="2021" name="Microbiome">
        <title>Successional dynamics and alternative stable states in a saline activated sludge microbial community over 9 years.</title>
        <authorList>
            <person name="Wang Y."/>
            <person name="Ye J."/>
            <person name="Ju F."/>
            <person name="Liu L."/>
            <person name="Boyd J.A."/>
            <person name="Deng Y."/>
            <person name="Parks D.H."/>
            <person name="Jiang X."/>
            <person name="Yin X."/>
            <person name="Woodcroft B.J."/>
            <person name="Tyson G.W."/>
            <person name="Hugenholtz P."/>
            <person name="Polz M.F."/>
            <person name="Zhang T."/>
        </authorList>
    </citation>
    <scope>NUCLEOTIDE SEQUENCE</scope>
    <source>
        <strain evidence="3">HKST-UBA13</strain>
    </source>
</reference>
<dbReference type="InterPro" id="IPR001296">
    <property type="entry name" value="Glyco_trans_1"/>
</dbReference>
<evidence type="ECO:0000313" key="3">
    <source>
        <dbReference type="EMBL" id="MCA9381682.1"/>
    </source>
</evidence>
<dbReference type="EMBL" id="JAGQLJ010000156">
    <property type="protein sequence ID" value="MCA9381682.1"/>
    <property type="molecule type" value="Genomic_DNA"/>
</dbReference>
<comment type="caution">
    <text evidence="3">The sequence shown here is derived from an EMBL/GenBank/DDBJ whole genome shotgun (WGS) entry which is preliminary data.</text>
</comment>
<evidence type="ECO:0000313" key="4">
    <source>
        <dbReference type="Proteomes" id="UP000775877"/>
    </source>
</evidence>
<dbReference type="AlphaFoldDB" id="A0A955L2F2"/>
<dbReference type="CDD" id="cd03809">
    <property type="entry name" value="GT4_MtfB-like"/>
    <property type="match status" value="1"/>
</dbReference>
<accession>A0A955L2F2</accession>
<proteinExistence type="predicted"/>
<dbReference type="Pfam" id="PF00534">
    <property type="entry name" value="Glycos_transf_1"/>
    <property type="match status" value="1"/>
</dbReference>
<evidence type="ECO:0000256" key="1">
    <source>
        <dbReference type="ARBA" id="ARBA00022679"/>
    </source>
</evidence>
<reference evidence="3" key="1">
    <citation type="submission" date="2020-04" db="EMBL/GenBank/DDBJ databases">
        <authorList>
            <person name="Zhang T."/>
        </authorList>
    </citation>
    <scope>NUCLEOTIDE SEQUENCE</scope>
    <source>
        <strain evidence="3">HKST-UBA13</strain>
    </source>
</reference>
<protein>
    <submittedName>
        <fullName evidence="3">Glycosyltransferase family 4 protein</fullName>
    </submittedName>
</protein>
<organism evidence="3 4">
    <name type="scientific">Candidatus Dojkabacteria bacterium</name>
    <dbReference type="NCBI Taxonomy" id="2099670"/>
    <lineage>
        <taxon>Bacteria</taxon>
        <taxon>Candidatus Dojkabacteria</taxon>
    </lineage>
</organism>
<dbReference type="PANTHER" id="PTHR46401:SF2">
    <property type="entry name" value="GLYCOSYLTRANSFERASE WBBK-RELATED"/>
    <property type="match status" value="1"/>
</dbReference>
<gene>
    <name evidence="3" type="ORF">KC678_05430</name>
</gene>
<dbReference type="SUPFAM" id="SSF53756">
    <property type="entry name" value="UDP-Glycosyltransferase/glycogen phosphorylase"/>
    <property type="match status" value="1"/>
</dbReference>